<organism evidence="3">
    <name type="scientific">marine sediment metagenome</name>
    <dbReference type="NCBI Taxonomy" id="412755"/>
    <lineage>
        <taxon>unclassified sequences</taxon>
        <taxon>metagenomes</taxon>
        <taxon>ecological metagenomes</taxon>
    </lineage>
</organism>
<evidence type="ECO:0000256" key="2">
    <source>
        <dbReference type="SAM" id="Phobius"/>
    </source>
</evidence>
<feature type="coiled-coil region" evidence="1">
    <location>
        <begin position="54"/>
        <end position="88"/>
    </location>
</feature>
<keyword evidence="2" id="KW-0812">Transmembrane</keyword>
<accession>X1ANM6</accession>
<keyword evidence="1" id="KW-0175">Coiled coil</keyword>
<keyword evidence="2" id="KW-0472">Membrane</keyword>
<feature type="transmembrane region" description="Helical" evidence="2">
    <location>
        <begin position="107"/>
        <end position="127"/>
    </location>
</feature>
<evidence type="ECO:0000256" key="1">
    <source>
        <dbReference type="SAM" id="Coils"/>
    </source>
</evidence>
<dbReference type="AlphaFoldDB" id="X1ANM6"/>
<gene>
    <name evidence="3" type="ORF">S01H4_14419</name>
</gene>
<sequence>RIEALEKEQRLSLKRENRSESESLAMLLYSNEIQQSLRYFNTLNELLSSKKIEEENINIEMDNKEKIINQLENEIDNLNERKGRIDYTQLIKEPTSSLYPVSPKKKLNVLIAGILGLMAFTMVAFFLESLEKQKQRATGP</sequence>
<protein>
    <recommendedName>
        <fullName evidence="4">Tyrosine kinase G-rich domain-containing protein</fullName>
    </recommendedName>
</protein>
<dbReference type="EMBL" id="BART01006322">
    <property type="protein sequence ID" value="GAG61456.1"/>
    <property type="molecule type" value="Genomic_DNA"/>
</dbReference>
<feature type="non-terminal residue" evidence="3">
    <location>
        <position position="1"/>
    </location>
</feature>
<evidence type="ECO:0008006" key="4">
    <source>
        <dbReference type="Google" id="ProtNLM"/>
    </source>
</evidence>
<proteinExistence type="predicted"/>
<name>X1ANM6_9ZZZZ</name>
<reference evidence="3" key="1">
    <citation type="journal article" date="2014" name="Front. Microbiol.">
        <title>High frequency of phylogenetically diverse reductive dehalogenase-homologous genes in deep subseafloor sedimentary metagenomes.</title>
        <authorList>
            <person name="Kawai M."/>
            <person name="Futagami T."/>
            <person name="Toyoda A."/>
            <person name="Takaki Y."/>
            <person name="Nishi S."/>
            <person name="Hori S."/>
            <person name="Arai W."/>
            <person name="Tsubouchi T."/>
            <person name="Morono Y."/>
            <person name="Uchiyama I."/>
            <person name="Ito T."/>
            <person name="Fujiyama A."/>
            <person name="Inagaki F."/>
            <person name="Takami H."/>
        </authorList>
    </citation>
    <scope>NUCLEOTIDE SEQUENCE</scope>
    <source>
        <strain evidence="3">Expedition CK06-06</strain>
    </source>
</reference>
<evidence type="ECO:0000313" key="3">
    <source>
        <dbReference type="EMBL" id="GAG61456.1"/>
    </source>
</evidence>
<comment type="caution">
    <text evidence="3">The sequence shown here is derived from an EMBL/GenBank/DDBJ whole genome shotgun (WGS) entry which is preliminary data.</text>
</comment>
<keyword evidence="2" id="KW-1133">Transmembrane helix</keyword>